<organism evidence="5">
    <name type="scientific">Vibrio parahaemolyticus</name>
    <dbReference type="NCBI Taxonomy" id="670"/>
    <lineage>
        <taxon>Bacteria</taxon>
        <taxon>Pseudomonadati</taxon>
        <taxon>Pseudomonadota</taxon>
        <taxon>Gammaproteobacteria</taxon>
        <taxon>Vibrionales</taxon>
        <taxon>Vibrionaceae</taxon>
        <taxon>Vibrio</taxon>
    </lineage>
</organism>
<proteinExistence type="predicted"/>
<evidence type="ECO:0000313" key="4">
    <source>
        <dbReference type="EMBL" id="QOS19999.1"/>
    </source>
</evidence>
<dbReference type="EMBL" id="MT898148">
    <property type="protein sequence ID" value="QOS19999.1"/>
    <property type="molecule type" value="Genomic_DNA"/>
</dbReference>
<dbReference type="EMBL" id="MT898169">
    <property type="protein sequence ID" value="QOS20768.1"/>
    <property type="molecule type" value="Genomic_DNA"/>
</dbReference>
<sequence>MTPQQKIPLEQVHDIERGSLDCSRNKAILLASESWSHTMISQALSIRESTVARHFSDNVKGIFGFEQTVSCTKNGSTTML</sequence>
<evidence type="ECO:0000313" key="3">
    <source>
        <dbReference type="EMBL" id="QOS19497.1"/>
    </source>
</evidence>
<evidence type="ECO:0000313" key="5">
    <source>
        <dbReference type="EMBL" id="QOS20768.1"/>
    </source>
</evidence>
<dbReference type="EMBL" id="MT898134">
    <property type="protein sequence ID" value="QOS19497.1"/>
    <property type="molecule type" value="Genomic_DNA"/>
</dbReference>
<evidence type="ECO:0000313" key="6">
    <source>
        <dbReference type="EMBL" id="QOS20809.1"/>
    </source>
</evidence>
<accession>A0A7M1W1B3</accession>
<evidence type="ECO:0000313" key="8">
    <source>
        <dbReference type="EMBL" id="QOS22845.1"/>
    </source>
</evidence>
<dbReference type="EMBL" id="MT898206">
    <property type="protein sequence ID" value="QOS22131.1"/>
    <property type="molecule type" value="Genomic_DNA"/>
</dbReference>
<evidence type="ECO:0000313" key="1">
    <source>
        <dbReference type="EMBL" id="QOS17611.1"/>
    </source>
</evidence>
<dbReference type="AlphaFoldDB" id="A0A7M1W1B3"/>
<reference evidence="5" key="1">
    <citation type="submission" date="2020-08" db="EMBL/GenBank/DDBJ databases">
        <title>Genetic structure, function and evolution of capsule biosynthesis loci in Vibrio parahaemolyticus.</title>
        <authorList>
            <person name="Li L."/>
            <person name="Bian S."/>
        </authorList>
    </citation>
    <scope>NUCLEOTIDE SEQUENCE</scope>
    <source>
        <strain evidence="7">VP113</strain>
        <strain evidence="2">VP114</strain>
        <strain evidence="8">VP115</strain>
        <strain evidence="3">VP116</strain>
        <strain evidence="6">VP117</strain>
        <strain evidence="5">VP118</strain>
        <strain evidence="4">VP119</strain>
        <strain evidence="1">VP120</strain>
    </source>
</reference>
<gene>
    <name evidence="7" type="ORF">VP113_00013</name>
    <name evidence="2" type="ORF">VP114_00013</name>
    <name evidence="8" type="ORF">VP115_00013</name>
    <name evidence="3" type="ORF">VP116_00013</name>
    <name evidence="6" type="ORF">VP117_00013</name>
    <name evidence="5" type="ORF">VP118_00013</name>
    <name evidence="4" type="ORF">VP119_00013</name>
    <name evidence="1" type="ORF">VP120_00013</name>
</gene>
<dbReference type="EMBL" id="MT898225">
    <property type="protein sequence ID" value="QOS22845.1"/>
    <property type="molecule type" value="Genomic_DNA"/>
</dbReference>
<evidence type="ECO:0000313" key="2">
    <source>
        <dbReference type="EMBL" id="QOS19084.1"/>
    </source>
</evidence>
<evidence type="ECO:0000313" key="7">
    <source>
        <dbReference type="EMBL" id="QOS22131.1"/>
    </source>
</evidence>
<protein>
    <submittedName>
        <fullName evidence="5">Uncharacterized protein</fullName>
    </submittedName>
</protein>
<dbReference type="EMBL" id="MT898123">
    <property type="protein sequence ID" value="QOS19084.1"/>
    <property type="molecule type" value="Genomic_DNA"/>
</dbReference>
<dbReference type="EMBL" id="MT898170">
    <property type="protein sequence ID" value="QOS20809.1"/>
    <property type="molecule type" value="Genomic_DNA"/>
</dbReference>
<dbReference type="EMBL" id="MT898083">
    <property type="protein sequence ID" value="QOS17611.1"/>
    <property type="molecule type" value="Genomic_DNA"/>
</dbReference>
<name>A0A7M1W1B3_VIBPH</name>